<evidence type="ECO:0000313" key="14">
    <source>
        <dbReference type="Proteomes" id="UP000319040"/>
    </source>
</evidence>
<dbReference type="Pfam" id="PF13715">
    <property type="entry name" value="CarbopepD_reg_2"/>
    <property type="match status" value="1"/>
</dbReference>
<evidence type="ECO:0000313" key="13">
    <source>
        <dbReference type="EMBL" id="SMO67032.1"/>
    </source>
</evidence>
<dbReference type="Gene3D" id="2.170.130.10">
    <property type="entry name" value="TonB-dependent receptor, plug domain"/>
    <property type="match status" value="1"/>
</dbReference>
<keyword evidence="5 9" id="KW-0798">TonB box</keyword>
<evidence type="ECO:0000259" key="12">
    <source>
        <dbReference type="Pfam" id="PF07715"/>
    </source>
</evidence>
<dbReference type="SUPFAM" id="SSF49464">
    <property type="entry name" value="Carboxypeptidase regulatory domain-like"/>
    <property type="match status" value="1"/>
</dbReference>
<evidence type="ECO:0000256" key="4">
    <source>
        <dbReference type="ARBA" id="ARBA00022692"/>
    </source>
</evidence>
<dbReference type="EMBL" id="FXTB01000004">
    <property type="protein sequence ID" value="SMO67032.1"/>
    <property type="molecule type" value="Genomic_DNA"/>
</dbReference>
<sequence>MRKLALLLSLVLFIGLETLTAQTKALTGKIVDSLGDPVPGVSIVVTGTTIGTISRPDGTYQINVPTNATSILFTFVGMEDKEVVYSGQSTINVSMVADIESLDEVVVTALGIKRSEKSLGTAVTKVDQSQLVQKAESDVLKTMEGKVPGVNISSSGGSAGSATRITIRGTSSMLGNNEPLVVVDGIPYSNQNYQTTNMSTGGGAYGNAMATIDPNDIESMSVLKGASASALYGSRAANGVILITTKSGNARDTNKKFEITVNSSVTWEQIASLPDYQNTYGNGSNFNYANSNGSWGPRFDSMDSIPVWDGYKDYVGVLPGLDSDSVPYVAQPNNVESLFDTGMLVENSISIQKGSQTGAFNVTMSNSQNDSYIPFGEFERTSISVGGNSKLSNGFSVNGNLSFSTTDQTSGIFGNNQSSSDGGGGSGFARTLWLGRTWNMNLPYEDPVTGFPISTSPSQYDHPLWSWKHNQVRTQQDRTVANFGLDYEFAPWLNVSYKLGYNNLATNRLEIIDLGSRKFAGGGAIYEDHIQFREIESNLLLNVNKRLGDDFTIDGVIGHQVNQREQMRYTYQGKDFVSPGIYNMANVQSIVNTKSEEYKRRLIGLFFSGTLGYQDFAYLTVKGRNDWSSTLAPDNWSYFYPAVEGSFVFTNLIDIDKNILTYGKLRASWGKTGNDAGVYSIYPYYNIKTSTYFTDAAYPFNGQSTYSLPNTANNINLSPEFSTDFEIGAELRFLRNRIGIDLTYYNKVTTDLITAVQTPATSGYDQNYINVGEITNKGIELMLDANPVNYGGFSWDIIYTFAKNDNEVTELFGKDDDKVVLYGLFGDPQIVAQVGSPVASFEGNVPLRDDAGNLLIDFASGLPLIAPDKEIIGDPYHDFEMGLSNTLSFKGISVSAHLTYKHGGDFYSNSITSLLGRGVTKDNEDREKTVIVPGYYGDPNTNGPLLVDGNKVENSTQIQVNDLYFSSGDVSSFAINSVGYYQVYDRSVWRLNELAVGYNLPKSLLNRTPFGSVYLGFVGRNLWYHAPNLPEHTNFDPDMGTYGSGNVQGVEYSGAPSVKRYGFNLKVTF</sequence>
<feature type="chain" id="PRO_5021892292" evidence="10">
    <location>
        <begin position="24"/>
        <end position="1069"/>
    </location>
</feature>
<evidence type="ECO:0000256" key="8">
    <source>
        <dbReference type="PROSITE-ProRule" id="PRU01360"/>
    </source>
</evidence>
<dbReference type="NCBIfam" id="TIGR04057">
    <property type="entry name" value="SusC_RagA_signa"/>
    <property type="match status" value="1"/>
</dbReference>
<dbReference type="InterPro" id="IPR000531">
    <property type="entry name" value="Beta-barrel_TonB"/>
</dbReference>
<name>A0A521D5Y7_SACCC</name>
<evidence type="ECO:0000259" key="11">
    <source>
        <dbReference type="Pfam" id="PF00593"/>
    </source>
</evidence>
<dbReference type="GO" id="GO:0009279">
    <property type="term" value="C:cell outer membrane"/>
    <property type="evidence" value="ECO:0007669"/>
    <property type="project" value="UniProtKB-SubCell"/>
</dbReference>
<evidence type="ECO:0000256" key="6">
    <source>
        <dbReference type="ARBA" id="ARBA00023136"/>
    </source>
</evidence>
<dbReference type="Pfam" id="PF07715">
    <property type="entry name" value="Plug"/>
    <property type="match status" value="1"/>
</dbReference>
<evidence type="ECO:0000256" key="10">
    <source>
        <dbReference type="SAM" id="SignalP"/>
    </source>
</evidence>
<evidence type="ECO:0000256" key="1">
    <source>
        <dbReference type="ARBA" id="ARBA00004571"/>
    </source>
</evidence>
<dbReference type="Proteomes" id="UP000319040">
    <property type="component" value="Unassembled WGS sequence"/>
</dbReference>
<dbReference type="InterPro" id="IPR037066">
    <property type="entry name" value="Plug_dom_sf"/>
</dbReference>
<dbReference type="NCBIfam" id="TIGR04056">
    <property type="entry name" value="OMP_RagA_SusC"/>
    <property type="match status" value="1"/>
</dbReference>
<proteinExistence type="inferred from homology"/>
<evidence type="ECO:0000256" key="5">
    <source>
        <dbReference type="ARBA" id="ARBA00023077"/>
    </source>
</evidence>
<dbReference type="Gene3D" id="2.60.40.1120">
    <property type="entry name" value="Carboxypeptidase-like, regulatory domain"/>
    <property type="match status" value="1"/>
</dbReference>
<dbReference type="Gene3D" id="2.40.170.20">
    <property type="entry name" value="TonB-dependent receptor, beta-barrel domain"/>
    <property type="match status" value="1"/>
</dbReference>
<dbReference type="InterPro" id="IPR036942">
    <property type="entry name" value="Beta-barrel_TonB_sf"/>
</dbReference>
<keyword evidence="14" id="KW-1185">Reference proteome</keyword>
<feature type="domain" description="TonB-dependent receptor plug" evidence="12">
    <location>
        <begin position="117"/>
        <end position="240"/>
    </location>
</feature>
<feature type="signal peptide" evidence="10">
    <location>
        <begin position="1"/>
        <end position="23"/>
    </location>
</feature>
<dbReference type="SUPFAM" id="SSF56935">
    <property type="entry name" value="Porins"/>
    <property type="match status" value="1"/>
</dbReference>
<keyword evidence="4 8" id="KW-0812">Transmembrane</keyword>
<dbReference type="AlphaFoldDB" id="A0A521D5Y7"/>
<dbReference type="InterPro" id="IPR023997">
    <property type="entry name" value="TonB-dep_OMP_SusC/RagA_CS"/>
</dbReference>
<dbReference type="OrthoDB" id="9768177at2"/>
<dbReference type="InterPro" id="IPR008969">
    <property type="entry name" value="CarboxyPept-like_regulatory"/>
</dbReference>
<keyword evidence="10" id="KW-0732">Signal</keyword>
<organism evidence="13 14">
    <name type="scientific">Saccharicrinis carchari</name>
    <dbReference type="NCBI Taxonomy" id="1168039"/>
    <lineage>
        <taxon>Bacteria</taxon>
        <taxon>Pseudomonadati</taxon>
        <taxon>Bacteroidota</taxon>
        <taxon>Bacteroidia</taxon>
        <taxon>Marinilabiliales</taxon>
        <taxon>Marinilabiliaceae</taxon>
        <taxon>Saccharicrinis</taxon>
    </lineage>
</organism>
<protein>
    <submittedName>
        <fullName evidence="13">TonB-linked outer membrane protein, SusC/RagA family</fullName>
    </submittedName>
</protein>
<reference evidence="13 14" key="1">
    <citation type="submission" date="2017-05" db="EMBL/GenBank/DDBJ databases">
        <authorList>
            <person name="Varghese N."/>
            <person name="Submissions S."/>
        </authorList>
    </citation>
    <scope>NUCLEOTIDE SEQUENCE [LARGE SCALE GENOMIC DNA]</scope>
    <source>
        <strain evidence="13 14">DSM 27040</strain>
    </source>
</reference>
<gene>
    <name evidence="13" type="ORF">SAMN06265379_104274</name>
</gene>
<evidence type="ECO:0000256" key="3">
    <source>
        <dbReference type="ARBA" id="ARBA00022452"/>
    </source>
</evidence>
<comment type="subcellular location">
    <subcellularLocation>
        <location evidence="1 8">Cell outer membrane</location>
        <topology evidence="1 8">Multi-pass membrane protein</topology>
    </subcellularLocation>
</comment>
<evidence type="ECO:0000256" key="7">
    <source>
        <dbReference type="ARBA" id="ARBA00023237"/>
    </source>
</evidence>
<keyword evidence="6 8" id="KW-0472">Membrane</keyword>
<comment type="similarity">
    <text evidence="8 9">Belongs to the TonB-dependent receptor family.</text>
</comment>
<feature type="domain" description="TonB-dependent receptor-like beta-barrel" evidence="11">
    <location>
        <begin position="435"/>
        <end position="806"/>
    </location>
</feature>
<dbReference type="PROSITE" id="PS52016">
    <property type="entry name" value="TONB_DEPENDENT_REC_3"/>
    <property type="match status" value="1"/>
</dbReference>
<dbReference type="InterPro" id="IPR023996">
    <property type="entry name" value="TonB-dep_OMP_SusC/RagA"/>
</dbReference>
<evidence type="ECO:0000256" key="2">
    <source>
        <dbReference type="ARBA" id="ARBA00022448"/>
    </source>
</evidence>
<dbReference type="InterPro" id="IPR039426">
    <property type="entry name" value="TonB-dep_rcpt-like"/>
</dbReference>
<accession>A0A521D5Y7</accession>
<keyword evidence="3 8" id="KW-1134">Transmembrane beta strand</keyword>
<evidence type="ECO:0000256" key="9">
    <source>
        <dbReference type="RuleBase" id="RU003357"/>
    </source>
</evidence>
<dbReference type="RefSeq" id="WP_142533414.1">
    <property type="nucleotide sequence ID" value="NZ_FXTB01000004.1"/>
</dbReference>
<dbReference type="InterPro" id="IPR012910">
    <property type="entry name" value="Plug_dom"/>
</dbReference>
<keyword evidence="2 8" id="KW-0813">Transport</keyword>
<keyword evidence="7 8" id="KW-0998">Cell outer membrane</keyword>
<dbReference type="Pfam" id="PF00593">
    <property type="entry name" value="TonB_dep_Rec_b-barrel"/>
    <property type="match status" value="1"/>
</dbReference>